<organism evidence="6 7">
    <name type="scientific">Amycolatopsis thermophila</name>
    <dbReference type="NCBI Taxonomy" id="206084"/>
    <lineage>
        <taxon>Bacteria</taxon>
        <taxon>Bacillati</taxon>
        <taxon>Actinomycetota</taxon>
        <taxon>Actinomycetes</taxon>
        <taxon>Pseudonocardiales</taxon>
        <taxon>Pseudonocardiaceae</taxon>
        <taxon>Amycolatopsis</taxon>
    </lineage>
</organism>
<gene>
    <name evidence="6" type="ORF">FB470_005152</name>
</gene>
<dbReference type="Pfam" id="PF25137">
    <property type="entry name" value="ADH_Fe_C"/>
    <property type="match status" value="1"/>
</dbReference>
<dbReference type="SUPFAM" id="SSF56796">
    <property type="entry name" value="Dehydroquinate synthase-like"/>
    <property type="match status" value="1"/>
</dbReference>
<keyword evidence="3" id="KW-0520">NAD</keyword>
<dbReference type="InterPro" id="IPR056798">
    <property type="entry name" value="ADH_Fe_C"/>
</dbReference>
<sequence length="398" mass="41185">MTTQTPLAGRFDVLPLESVLFGPGVSGSLAVECAKRSVRRLFVVASPSLARQIDVRERFAAATGGRVAAVFTGGRPHVPHDVVLAATRAAREAGADGVLSVGGGSAIDLAKAVVLCLAEGIDSAAALLRWKVVVSPSGTKQSPVTTAPKVPHFTVSTTLSAGEFTHIIGITDTTRGAKDLYLSPDFVPRVVALDPGLAAHTPRSLWASTGIKAVDHAVETLCSPRAQPVTDALAADALRRLTRHLPASVRDAGDLHAAGQCQLGAWQSIFGVTNVSLGLSHGIAHQLGGRLGVAHGVASCVLLPTVLEHHAEHTRGPQRLIADILAETTGHPAGLGAPELLRRFIAGLRLPTGLREAGVGREEFPAIARHTVGDLMAAAAPGPALGTDDVEKILGRAW</sequence>
<dbReference type="Gene3D" id="3.40.50.1970">
    <property type="match status" value="1"/>
</dbReference>
<proteinExistence type="inferred from homology"/>
<dbReference type="Pfam" id="PF00465">
    <property type="entry name" value="Fe-ADH"/>
    <property type="match status" value="1"/>
</dbReference>
<dbReference type="InterPro" id="IPR039697">
    <property type="entry name" value="Alcohol_dehydrogenase_Fe"/>
</dbReference>
<comment type="similarity">
    <text evidence="1">Belongs to the iron-containing alcohol dehydrogenase family.</text>
</comment>
<dbReference type="PROSITE" id="PS00060">
    <property type="entry name" value="ADH_IRON_2"/>
    <property type="match status" value="1"/>
</dbReference>
<dbReference type="PANTHER" id="PTHR11496:SF102">
    <property type="entry name" value="ALCOHOL DEHYDROGENASE 4"/>
    <property type="match status" value="1"/>
</dbReference>
<evidence type="ECO:0000259" key="5">
    <source>
        <dbReference type="Pfam" id="PF25137"/>
    </source>
</evidence>
<dbReference type="PANTHER" id="PTHR11496">
    <property type="entry name" value="ALCOHOL DEHYDROGENASE"/>
    <property type="match status" value="1"/>
</dbReference>
<dbReference type="RefSeq" id="WP_306995601.1">
    <property type="nucleotide sequence ID" value="NZ_JAUSUT010000001.1"/>
</dbReference>
<evidence type="ECO:0000313" key="6">
    <source>
        <dbReference type="EMBL" id="MDQ0381158.1"/>
    </source>
</evidence>
<protein>
    <submittedName>
        <fullName evidence="6">Alcohol dehydrogenase class IV</fullName>
    </submittedName>
</protein>
<dbReference type="EMBL" id="JAUSUT010000001">
    <property type="protein sequence ID" value="MDQ0381158.1"/>
    <property type="molecule type" value="Genomic_DNA"/>
</dbReference>
<dbReference type="InterPro" id="IPR018211">
    <property type="entry name" value="ADH_Fe_CS"/>
</dbReference>
<comment type="caution">
    <text evidence="6">The sequence shown here is derived from an EMBL/GenBank/DDBJ whole genome shotgun (WGS) entry which is preliminary data.</text>
</comment>
<dbReference type="Gene3D" id="1.20.1090.10">
    <property type="entry name" value="Dehydroquinate synthase-like - alpha domain"/>
    <property type="match status" value="1"/>
</dbReference>
<evidence type="ECO:0000256" key="3">
    <source>
        <dbReference type="ARBA" id="ARBA00023027"/>
    </source>
</evidence>
<evidence type="ECO:0000256" key="1">
    <source>
        <dbReference type="ARBA" id="ARBA00007358"/>
    </source>
</evidence>
<keyword evidence="2" id="KW-0560">Oxidoreductase</keyword>
<dbReference type="InterPro" id="IPR001670">
    <property type="entry name" value="ADH_Fe/GldA"/>
</dbReference>
<evidence type="ECO:0000259" key="4">
    <source>
        <dbReference type="Pfam" id="PF00465"/>
    </source>
</evidence>
<feature type="domain" description="Fe-containing alcohol dehydrogenase-like C-terminal" evidence="5">
    <location>
        <begin position="207"/>
        <end position="397"/>
    </location>
</feature>
<dbReference type="CDD" id="cd08192">
    <property type="entry name" value="MAR-like"/>
    <property type="match status" value="1"/>
</dbReference>
<dbReference type="Proteomes" id="UP001229651">
    <property type="component" value="Unassembled WGS sequence"/>
</dbReference>
<accession>A0ABU0F197</accession>
<evidence type="ECO:0000313" key="7">
    <source>
        <dbReference type="Proteomes" id="UP001229651"/>
    </source>
</evidence>
<reference evidence="6 7" key="1">
    <citation type="submission" date="2023-07" db="EMBL/GenBank/DDBJ databases">
        <title>Sequencing the genomes of 1000 actinobacteria strains.</title>
        <authorList>
            <person name="Klenk H.-P."/>
        </authorList>
    </citation>
    <scope>NUCLEOTIDE SEQUENCE [LARGE SCALE GENOMIC DNA]</scope>
    <source>
        <strain evidence="6 7">DSM 45805</strain>
    </source>
</reference>
<feature type="domain" description="Alcohol dehydrogenase iron-type/glycerol dehydrogenase GldA" evidence="4">
    <location>
        <begin position="18"/>
        <end position="195"/>
    </location>
</feature>
<name>A0ABU0F197_9PSEU</name>
<evidence type="ECO:0000256" key="2">
    <source>
        <dbReference type="ARBA" id="ARBA00023002"/>
    </source>
</evidence>
<keyword evidence="7" id="KW-1185">Reference proteome</keyword>